<keyword evidence="3" id="KW-1185">Reference proteome</keyword>
<evidence type="ECO:0000313" key="3">
    <source>
        <dbReference type="Proteomes" id="UP000703269"/>
    </source>
</evidence>
<evidence type="ECO:0000256" key="1">
    <source>
        <dbReference type="SAM" id="MobiDB-lite"/>
    </source>
</evidence>
<accession>A0A9P3GG75</accession>
<dbReference type="EMBL" id="BPQB01000039">
    <property type="protein sequence ID" value="GJE94343.1"/>
    <property type="molecule type" value="Genomic_DNA"/>
</dbReference>
<dbReference type="OrthoDB" id="2757320at2759"/>
<name>A0A9P3GG75_9APHY</name>
<dbReference type="AlphaFoldDB" id="A0A9P3GG75"/>
<reference evidence="2 3" key="1">
    <citation type="submission" date="2021-08" db="EMBL/GenBank/DDBJ databases">
        <title>Draft Genome Sequence of Phanerochaete sordida strain YK-624.</title>
        <authorList>
            <person name="Mori T."/>
            <person name="Dohra H."/>
            <person name="Suzuki T."/>
            <person name="Kawagishi H."/>
            <person name="Hirai H."/>
        </authorList>
    </citation>
    <scope>NUCLEOTIDE SEQUENCE [LARGE SCALE GENOMIC DNA]</scope>
    <source>
        <strain evidence="2 3">YK-624</strain>
    </source>
</reference>
<evidence type="ECO:0000313" key="2">
    <source>
        <dbReference type="EMBL" id="GJE94343.1"/>
    </source>
</evidence>
<dbReference type="Proteomes" id="UP000703269">
    <property type="component" value="Unassembled WGS sequence"/>
</dbReference>
<organism evidence="2 3">
    <name type="scientific">Phanerochaete sordida</name>
    <dbReference type="NCBI Taxonomy" id="48140"/>
    <lineage>
        <taxon>Eukaryota</taxon>
        <taxon>Fungi</taxon>
        <taxon>Dikarya</taxon>
        <taxon>Basidiomycota</taxon>
        <taxon>Agaricomycotina</taxon>
        <taxon>Agaricomycetes</taxon>
        <taxon>Polyporales</taxon>
        <taxon>Phanerochaetaceae</taxon>
        <taxon>Phanerochaete</taxon>
    </lineage>
</organism>
<comment type="caution">
    <text evidence="2">The sequence shown here is derived from an EMBL/GenBank/DDBJ whole genome shotgun (WGS) entry which is preliminary data.</text>
</comment>
<evidence type="ECO:0008006" key="4">
    <source>
        <dbReference type="Google" id="ProtNLM"/>
    </source>
</evidence>
<proteinExistence type="predicted"/>
<protein>
    <recommendedName>
        <fullName evidence="4">F-box domain-containing protein</fullName>
    </recommendedName>
</protein>
<gene>
    <name evidence="2" type="ORF">PsYK624_105120</name>
</gene>
<sequence>MSLGLCSEYYGMIAPGLFREVGAERGACPKLRKIQISQVRNLLAEMHQAFTVGDVVGEIVSYLERSTLISLTTTCKTLSGPALDALWREMVSLDPLYQTLPSGVWTKDGDGKLMTGPDIPGSPEDWARFTAYASRIRDLSFAEDTSELRPDFLQLLAFYLPSVSSPPLPSLQTLRIGRPYPDMELALCVTTLAHPGHRIVVPRDCHHHTLSRQSLLPRHSHTEDEQNEWSFAHGHPLHASSDVGLR</sequence>
<feature type="region of interest" description="Disordered" evidence="1">
    <location>
        <begin position="216"/>
        <end position="235"/>
    </location>
</feature>